<evidence type="ECO:0000256" key="6">
    <source>
        <dbReference type="ARBA" id="ARBA00023049"/>
    </source>
</evidence>
<dbReference type="EMBL" id="PXYI01000011">
    <property type="protein sequence ID" value="PSJ36860.1"/>
    <property type="molecule type" value="Genomic_DNA"/>
</dbReference>
<dbReference type="Gene3D" id="3.10.450.350">
    <property type="match status" value="1"/>
</dbReference>
<keyword evidence="3" id="KW-0479">Metal-binding</keyword>
<comment type="caution">
    <text evidence="8">The sequence shown here is derived from an EMBL/GenBank/DDBJ whole genome shotgun (WGS) entry which is preliminary data.</text>
</comment>
<evidence type="ECO:0000256" key="2">
    <source>
        <dbReference type="ARBA" id="ARBA00022670"/>
    </source>
</evidence>
<keyword evidence="5" id="KW-0862">Zinc</keyword>
<keyword evidence="4" id="KW-0378">Hydrolase</keyword>
<dbReference type="InterPro" id="IPR011055">
    <property type="entry name" value="Dup_hybrid_motif"/>
</dbReference>
<keyword evidence="2" id="KW-0645">Protease</keyword>
<dbReference type="SUPFAM" id="SSF51261">
    <property type="entry name" value="Duplicated hybrid motif"/>
    <property type="match status" value="1"/>
</dbReference>
<dbReference type="AlphaFoldDB" id="A0A2P7QG02"/>
<evidence type="ECO:0000259" key="7">
    <source>
        <dbReference type="Pfam" id="PF01551"/>
    </source>
</evidence>
<dbReference type="OrthoDB" id="9815245at2"/>
<evidence type="ECO:0000256" key="5">
    <source>
        <dbReference type="ARBA" id="ARBA00022833"/>
    </source>
</evidence>
<dbReference type="PANTHER" id="PTHR21666:SF288">
    <property type="entry name" value="CELL DIVISION PROTEIN YTFB"/>
    <property type="match status" value="1"/>
</dbReference>
<evidence type="ECO:0000256" key="3">
    <source>
        <dbReference type="ARBA" id="ARBA00022723"/>
    </source>
</evidence>
<proteinExistence type="predicted"/>
<protein>
    <recommendedName>
        <fullName evidence="7">M23ase beta-sheet core domain-containing protein</fullName>
    </recommendedName>
</protein>
<name>A0A2P7QG02_9SPHN</name>
<dbReference type="GO" id="GO:0046872">
    <property type="term" value="F:metal ion binding"/>
    <property type="evidence" value="ECO:0007669"/>
    <property type="project" value="UniProtKB-KW"/>
</dbReference>
<reference evidence="8 9" key="1">
    <citation type="submission" date="2018-03" db="EMBL/GenBank/DDBJ databases">
        <title>The draft genome of Sphingosinicella sp. GL-C-18.</title>
        <authorList>
            <person name="Liu L."/>
            <person name="Li L."/>
            <person name="Liang L."/>
            <person name="Zhang X."/>
            <person name="Wang T."/>
        </authorList>
    </citation>
    <scope>NUCLEOTIDE SEQUENCE [LARGE SCALE GENOMIC DNA]</scope>
    <source>
        <strain evidence="8 9">GL-C-18</strain>
    </source>
</reference>
<feature type="domain" description="M23ase beta-sheet core" evidence="7">
    <location>
        <begin position="365"/>
        <end position="460"/>
    </location>
</feature>
<dbReference type="CDD" id="cd12797">
    <property type="entry name" value="M23_peptidase"/>
    <property type="match status" value="1"/>
</dbReference>
<evidence type="ECO:0000256" key="4">
    <source>
        <dbReference type="ARBA" id="ARBA00022801"/>
    </source>
</evidence>
<evidence type="ECO:0000256" key="1">
    <source>
        <dbReference type="ARBA" id="ARBA00001947"/>
    </source>
</evidence>
<dbReference type="GO" id="GO:0006508">
    <property type="term" value="P:proteolysis"/>
    <property type="evidence" value="ECO:0007669"/>
    <property type="project" value="UniProtKB-KW"/>
</dbReference>
<dbReference type="Gene3D" id="2.70.70.10">
    <property type="entry name" value="Glucose Permease (Domain IIA)"/>
    <property type="match status" value="1"/>
</dbReference>
<dbReference type="Proteomes" id="UP000241167">
    <property type="component" value="Unassembled WGS sequence"/>
</dbReference>
<keyword evidence="6" id="KW-0482">Metalloprotease</keyword>
<dbReference type="Pfam" id="PF01551">
    <property type="entry name" value="Peptidase_M23"/>
    <property type="match status" value="1"/>
</dbReference>
<dbReference type="InterPro" id="IPR016047">
    <property type="entry name" value="M23ase_b-sheet_dom"/>
</dbReference>
<dbReference type="GO" id="GO:0004222">
    <property type="term" value="F:metalloendopeptidase activity"/>
    <property type="evidence" value="ECO:0007669"/>
    <property type="project" value="TreeGrafter"/>
</dbReference>
<dbReference type="PANTHER" id="PTHR21666">
    <property type="entry name" value="PEPTIDASE-RELATED"/>
    <property type="match status" value="1"/>
</dbReference>
<gene>
    <name evidence="8" type="ORF">C7I55_24430</name>
</gene>
<keyword evidence="9" id="KW-1185">Reference proteome</keyword>
<evidence type="ECO:0000313" key="8">
    <source>
        <dbReference type="EMBL" id="PSJ36860.1"/>
    </source>
</evidence>
<dbReference type="InterPro" id="IPR050570">
    <property type="entry name" value="Cell_wall_metabolism_enzyme"/>
</dbReference>
<dbReference type="RefSeq" id="WP_146151137.1">
    <property type="nucleotide sequence ID" value="NZ_PXYI01000011.1"/>
</dbReference>
<organism evidence="8 9">
    <name type="scientific">Allosphingosinicella deserti</name>
    <dbReference type="NCBI Taxonomy" id="2116704"/>
    <lineage>
        <taxon>Bacteria</taxon>
        <taxon>Pseudomonadati</taxon>
        <taxon>Pseudomonadota</taxon>
        <taxon>Alphaproteobacteria</taxon>
        <taxon>Sphingomonadales</taxon>
        <taxon>Sphingomonadaceae</taxon>
        <taxon>Allosphingosinicella</taxon>
    </lineage>
</organism>
<accession>A0A2P7QG02</accession>
<sequence>MYQFNTFGTGGAGGGAAATLSADAALHRSRSFGVRRDEAPQGRRFNLVVDLGESIGSLTWFRGVATCAALCYAAISLAPGFEPIAVANAKPLSDQRWDQARAQAISPLALGADTGRRMAPNEKKVRQLLDTPERPSLNLIATIGQGDGFARALTRAGIAQAEADKVAELIGDIVPVDELKPGTAMQIVLGRRTNRSASRPLQSLALRARFDLKLEIVRKAKDYVVKRTPIAVDTTPLRIQGSVGDSLYRSARALGAPAKSVEAYIRAIAGKTEIASLGRSDRFDIILEHKRAATGETQTGDLLFAGLNRASGKDLQLLQWEQDGKLQWFEAEGVGRTTGTLTRPVSGTVSSNFGMRRHPILGYSRMHRGMDFRAGYGTPILAASDGKVASAGWAGGHGQRVQLAHTSGLSTSYSHMSRIAVRPGASVRQGQVIGYVGSTGLSTGPHLHYELYKNGVAVNPASVTFVSRSQLSGTELAGFRQKLRGLLGTPIGGTFRAADLSPTKPAAGAASKKPAAGVVRAAASVTKTPMRTAQAVARKKAL</sequence>
<comment type="cofactor">
    <cofactor evidence="1">
        <name>Zn(2+)</name>
        <dbReference type="ChEBI" id="CHEBI:29105"/>
    </cofactor>
</comment>
<evidence type="ECO:0000313" key="9">
    <source>
        <dbReference type="Proteomes" id="UP000241167"/>
    </source>
</evidence>